<evidence type="ECO:0000256" key="1">
    <source>
        <dbReference type="SAM" id="MobiDB-lite"/>
    </source>
</evidence>
<comment type="caution">
    <text evidence="3">The sequence shown here is derived from an EMBL/GenBank/DDBJ whole genome shotgun (WGS) entry which is preliminary data.</text>
</comment>
<keyword evidence="4" id="KW-1185">Reference proteome</keyword>
<evidence type="ECO:0000313" key="4">
    <source>
        <dbReference type="Proteomes" id="UP000521943"/>
    </source>
</evidence>
<name>A0A8H6IC02_9AGAR</name>
<evidence type="ECO:0000259" key="2">
    <source>
        <dbReference type="Pfam" id="PF21762"/>
    </source>
</evidence>
<dbReference type="GO" id="GO:0005634">
    <property type="term" value="C:nucleus"/>
    <property type="evidence" value="ECO:0007669"/>
    <property type="project" value="TreeGrafter"/>
</dbReference>
<proteinExistence type="predicted"/>
<dbReference type="Pfam" id="PF21762">
    <property type="entry name" value="DEDDh_C"/>
    <property type="match status" value="1"/>
</dbReference>
<dbReference type="Proteomes" id="UP000521943">
    <property type="component" value="Unassembled WGS sequence"/>
</dbReference>
<dbReference type="PANTHER" id="PTHR28083">
    <property type="entry name" value="GOOD FOR FULL DBP5 ACTIVITY PROTEIN 2"/>
    <property type="match status" value="1"/>
</dbReference>
<evidence type="ECO:0000313" key="3">
    <source>
        <dbReference type="EMBL" id="KAF6762309.1"/>
    </source>
</evidence>
<dbReference type="PANTHER" id="PTHR28083:SF1">
    <property type="entry name" value="GOOD FOR FULL DBP5 ACTIVITY PROTEIN 2"/>
    <property type="match status" value="1"/>
</dbReference>
<dbReference type="OrthoDB" id="5953249at2759"/>
<feature type="compositionally biased region" description="Acidic residues" evidence="1">
    <location>
        <begin position="381"/>
        <end position="393"/>
    </location>
</feature>
<organism evidence="3 4">
    <name type="scientific">Ephemerocybe angulata</name>
    <dbReference type="NCBI Taxonomy" id="980116"/>
    <lineage>
        <taxon>Eukaryota</taxon>
        <taxon>Fungi</taxon>
        <taxon>Dikarya</taxon>
        <taxon>Basidiomycota</taxon>
        <taxon>Agaricomycotina</taxon>
        <taxon>Agaricomycetes</taxon>
        <taxon>Agaricomycetidae</taxon>
        <taxon>Agaricales</taxon>
        <taxon>Agaricineae</taxon>
        <taxon>Psathyrellaceae</taxon>
        <taxon>Ephemerocybe</taxon>
    </lineage>
</organism>
<dbReference type="InterPro" id="IPR012337">
    <property type="entry name" value="RNaseH-like_sf"/>
</dbReference>
<dbReference type="AlphaFoldDB" id="A0A8H6IC02"/>
<feature type="region of interest" description="Disordered" evidence="1">
    <location>
        <begin position="355"/>
        <end position="399"/>
    </location>
</feature>
<dbReference type="InterPro" id="IPR036397">
    <property type="entry name" value="RNaseH_sf"/>
</dbReference>
<dbReference type="Gene3D" id="3.30.420.10">
    <property type="entry name" value="Ribonuclease H-like superfamily/Ribonuclease H"/>
    <property type="match status" value="1"/>
</dbReference>
<gene>
    <name evidence="3" type="ORF">DFP72DRAFT_1061572</name>
</gene>
<sequence>MATKSSVTLTGYYRYTDIWFDWSSQVPNPEDGVVLKAMLAHDALCHPEHPLHIDGVEGAQLYIGIFEETGEARLLFSSKQVDYIRYWLQAMGMTHSPIPLPYSDCLLTKGELRSVTTANYKDGGALRRAIKDIERNNKRLKGLNPTLEAKRQNFERVRSLWAAKKGAWLAIDFEAWEMDHTVVTEFGWDMVCWKNGEKIENRGHIIVQEARGYTNSKYVPDYRYKYLEGLGKSETVKRVELKARIANLIDDAAKYGPVYLVFHDNNQDLKYLKQLGVELSVTHLIPDTAPEEGRIIVDTSDLIGALLGEDTGNRRGLEKTCRLLQQDTLWLHNAGNDAHYTLSVMVAMASGDQVDKQRDQRWPNQTGPSLTVRVHPRQEEGSDYESDDDEDEDVGPRLGYDVKTGVLWRTDDPQIAVPVG</sequence>
<feature type="domain" description="Gfd2/YDR514C-like C-terminal" evidence="2">
    <location>
        <begin position="168"/>
        <end position="348"/>
    </location>
</feature>
<reference evidence="3 4" key="1">
    <citation type="submission" date="2020-07" db="EMBL/GenBank/DDBJ databases">
        <title>Comparative genomics of pyrophilous fungi reveals a link between fire events and developmental genes.</title>
        <authorList>
            <consortium name="DOE Joint Genome Institute"/>
            <person name="Steindorff A.S."/>
            <person name="Carver A."/>
            <person name="Calhoun S."/>
            <person name="Stillman K."/>
            <person name="Liu H."/>
            <person name="Lipzen A."/>
            <person name="Pangilinan J."/>
            <person name="Labutti K."/>
            <person name="Bruns T.D."/>
            <person name="Grigoriev I.V."/>
        </authorList>
    </citation>
    <scope>NUCLEOTIDE SEQUENCE [LARGE SCALE GENOMIC DNA]</scope>
    <source>
        <strain evidence="3 4">CBS 144469</strain>
    </source>
</reference>
<dbReference type="EMBL" id="JACGCI010000008">
    <property type="protein sequence ID" value="KAF6762309.1"/>
    <property type="molecule type" value="Genomic_DNA"/>
</dbReference>
<protein>
    <recommendedName>
        <fullName evidence="2">Gfd2/YDR514C-like C-terminal domain-containing protein</fullName>
    </recommendedName>
</protein>
<dbReference type="GO" id="GO:0003676">
    <property type="term" value="F:nucleic acid binding"/>
    <property type="evidence" value="ECO:0007669"/>
    <property type="project" value="InterPro"/>
</dbReference>
<dbReference type="InterPro" id="IPR040151">
    <property type="entry name" value="Gfd2/YDR514C-like"/>
</dbReference>
<dbReference type="SUPFAM" id="SSF53098">
    <property type="entry name" value="Ribonuclease H-like"/>
    <property type="match status" value="1"/>
</dbReference>
<accession>A0A8H6IC02</accession>
<dbReference type="InterPro" id="IPR048519">
    <property type="entry name" value="Gfd2/YDR514C-like_C"/>
</dbReference>